<name>A0AAU8HQV5_9FIRM</name>
<organism evidence="3">
    <name type="scientific">Proteinivorax hydrogeniformans</name>
    <dbReference type="NCBI Taxonomy" id="1826727"/>
    <lineage>
        <taxon>Bacteria</taxon>
        <taxon>Bacillati</taxon>
        <taxon>Bacillota</taxon>
        <taxon>Clostridia</taxon>
        <taxon>Eubacteriales</taxon>
        <taxon>Proteinivoracaceae</taxon>
        <taxon>Proteinivorax</taxon>
    </lineage>
</organism>
<sequence>MVKINTDTTAQAQAVKNEFNTTLDKDDFLKILVAQLKHQDPLAPQDDNEFINQMTQFSSLEQVMNIGGKMEKMLEMATQSSGLSGTNAFALVGKNVEVETQDGKEVGIVDRVIKNGNDFQVEVNGNKHKAENIVAVLNAVEGESNA</sequence>
<dbReference type="RefSeq" id="WP_353892094.1">
    <property type="nucleotide sequence ID" value="NZ_CP159485.1"/>
</dbReference>
<evidence type="ECO:0000313" key="3">
    <source>
        <dbReference type="EMBL" id="XCI27516.1"/>
    </source>
</evidence>
<keyword evidence="2" id="KW-1005">Bacterial flagellum biogenesis</keyword>
<comment type="similarity">
    <text evidence="1">Belongs to the FlgD family.</text>
</comment>
<keyword evidence="3" id="KW-0969">Cilium</keyword>
<evidence type="ECO:0000256" key="1">
    <source>
        <dbReference type="ARBA" id="ARBA00010577"/>
    </source>
</evidence>
<reference evidence="3" key="2">
    <citation type="submission" date="2024-06" db="EMBL/GenBank/DDBJ databases">
        <authorList>
            <person name="Petrova K.O."/>
            <person name="Toshchakov S.V."/>
            <person name="Boltjanskaja Y.V."/>
            <person name="Kevbrin V.V."/>
        </authorList>
    </citation>
    <scope>NUCLEOTIDE SEQUENCE</scope>
    <source>
        <strain evidence="3">Z-710</strain>
    </source>
</reference>
<proteinExistence type="inferred from homology"/>
<keyword evidence="3" id="KW-0282">Flagellum</keyword>
<keyword evidence="3" id="KW-0966">Cell projection</keyword>
<accession>A0AAU8HQV5</accession>
<dbReference type="Pfam" id="PF03963">
    <property type="entry name" value="FlgD"/>
    <property type="match status" value="1"/>
</dbReference>
<dbReference type="EMBL" id="CP159485">
    <property type="protein sequence ID" value="XCI27516.1"/>
    <property type="molecule type" value="Genomic_DNA"/>
</dbReference>
<dbReference type="AlphaFoldDB" id="A0AAU8HQV5"/>
<gene>
    <name evidence="3" type="ORF">PRVXH_001418</name>
</gene>
<evidence type="ECO:0000256" key="2">
    <source>
        <dbReference type="ARBA" id="ARBA00022795"/>
    </source>
</evidence>
<dbReference type="GO" id="GO:0044781">
    <property type="term" value="P:bacterial-type flagellum organization"/>
    <property type="evidence" value="ECO:0007669"/>
    <property type="project" value="UniProtKB-KW"/>
</dbReference>
<protein>
    <submittedName>
        <fullName evidence="3">Flagellar hook capping FlgD N-terminal domain-containing protein</fullName>
    </submittedName>
</protein>
<dbReference type="InterPro" id="IPR005648">
    <property type="entry name" value="FlgD"/>
</dbReference>
<reference evidence="3" key="1">
    <citation type="journal article" date="2018" name="Antonie Van Leeuwenhoek">
        <title>Proteinivorax hydrogeniformans sp. nov., an anaerobic, haloalkaliphilic bacterium fermenting proteinaceous compounds with high hydrogen production.</title>
        <authorList>
            <person name="Boltyanskaya Y."/>
            <person name="Detkova E."/>
            <person name="Pimenov N."/>
            <person name="Kevbrin V."/>
        </authorList>
    </citation>
    <scope>NUCLEOTIDE SEQUENCE</scope>
    <source>
        <strain evidence="3">Z-710</strain>
    </source>
</reference>